<dbReference type="SUPFAM" id="SSF158694">
    <property type="entry name" value="UraD-Like"/>
    <property type="match status" value="1"/>
</dbReference>
<dbReference type="AlphaFoldDB" id="A0A221K3V3"/>
<dbReference type="InterPro" id="IPR017625">
    <property type="entry name" value="PuuE"/>
</dbReference>
<dbReference type="InterPro" id="IPR002509">
    <property type="entry name" value="NODB_dom"/>
</dbReference>
<dbReference type="InterPro" id="IPR017580">
    <property type="entry name" value="OHCU_decarboxylase-1"/>
</dbReference>
<evidence type="ECO:0000256" key="4">
    <source>
        <dbReference type="ARBA" id="ARBA00022631"/>
    </source>
</evidence>
<dbReference type="Gene3D" id="1.10.3330.10">
    <property type="entry name" value="Oxo-4-hydroxy-4-carboxy-5-ureidoimidazoline decarboxylase"/>
    <property type="match status" value="1"/>
</dbReference>
<dbReference type="RefSeq" id="WP_089421430.1">
    <property type="nucleotide sequence ID" value="NZ_CP022415.1"/>
</dbReference>
<dbReference type="PANTHER" id="PTHR43123">
    <property type="entry name" value="POLYSACCHARIDE DEACETYLASE-RELATED"/>
    <property type="match status" value="1"/>
</dbReference>
<dbReference type="GO" id="GO:0019628">
    <property type="term" value="P:urate catabolic process"/>
    <property type="evidence" value="ECO:0007669"/>
    <property type="project" value="UniProtKB-UniPathway"/>
</dbReference>
<dbReference type="PROSITE" id="PS51677">
    <property type="entry name" value="NODB"/>
    <property type="match status" value="1"/>
</dbReference>
<dbReference type="GO" id="GO:0005975">
    <property type="term" value="P:carbohydrate metabolic process"/>
    <property type="evidence" value="ECO:0007669"/>
    <property type="project" value="InterPro"/>
</dbReference>
<dbReference type="OrthoDB" id="9787041at2"/>
<evidence type="ECO:0000256" key="5">
    <source>
        <dbReference type="ARBA" id="ARBA00032976"/>
    </source>
</evidence>
<comment type="function">
    <text evidence="1">Is involved in generating a small heat-stable compound (Nod), an acylated oligomer of N-acetylglucosamine, that stimulates mitosis in various plant protoplasts.</text>
</comment>
<dbReference type="GO" id="GO:0016810">
    <property type="term" value="F:hydrolase activity, acting on carbon-nitrogen (but not peptide) bonds"/>
    <property type="evidence" value="ECO:0007669"/>
    <property type="project" value="InterPro"/>
</dbReference>
<organism evidence="8 9">
    <name type="scientific">Pseudosulfitobacter pseudonitzschiae</name>
    <dbReference type="NCBI Taxonomy" id="1402135"/>
    <lineage>
        <taxon>Bacteria</taxon>
        <taxon>Pseudomonadati</taxon>
        <taxon>Pseudomonadota</taxon>
        <taxon>Alphaproteobacteria</taxon>
        <taxon>Rhodobacterales</taxon>
        <taxon>Roseobacteraceae</taxon>
        <taxon>Pseudosulfitobacter</taxon>
    </lineage>
</organism>
<protein>
    <recommendedName>
        <fullName evidence="3">Chitooligosaccharide deacetylase</fullName>
    </recommendedName>
    <alternativeName>
        <fullName evidence="5">Nodulation protein B</fullName>
    </alternativeName>
</protein>
<gene>
    <name evidence="8" type="primary">uao</name>
    <name evidence="8" type="ORF">SULPSESMR1_02900</name>
</gene>
<dbReference type="GO" id="GO:0006144">
    <property type="term" value="P:purine nucleobase metabolic process"/>
    <property type="evidence" value="ECO:0007669"/>
    <property type="project" value="UniProtKB-KW"/>
</dbReference>
<dbReference type="EMBL" id="CP022415">
    <property type="protein sequence ID" value="ASM73681.1"/>
    <property type="molecule type" value="Genomic_DNA"/>
</dbReference>
<keyword evidence="9" id="KW-1185">Reference proteome</keyword>
<dbReference type="Gene3D" id="3.20.20.370">
    <property type="entry name" value="Glycoside hydrolase/deacetylase"/>
    <property type="match status" value="1"/>
</dbReference>
<keyword evidence="4" id="KW-0659">Purine metabolism</keyword>
<name>A0A221K3V3_9RHOB</name>
<evidence type="ECO:0000313" key="8">
    <source>
        <dbReference type="EMBL" id="ASM73681.1"/>
    </source>
</evidence>
<dbReference type="InterPro" id="IPR036778">
    <property type="entry name" value="OHCU_decarboxylase_sf"/>
</dbReference>
<dbReference type="PANTHER" id="PTHR43123:SF1">
    <property type="entry name" value="POLYSACCHARIDE DEACETYLASE-RELATED"/>
    <property type="match status" value="1"/>
</dbReference>
<evidence type="ECO:0000313" key="9">
    <source>
        <dbReference type="Proteomes" id="UP000199754"/>
    </source>
</evidence>
<comment type="similarity">
    <text evidence="2">Belongs to the polysaccharide deacetylase family.</text>
</comment>
<feature type="domain" description="NodB homology" evidence="7">
    <location>
        <begin position="72"/>
        <end position="289"/>
    </location>
</feature>
<reference evidence="8 9" key="1">
    <citation type="submission" date="2017-07" db="EMBL/GenBank/DDBJ databases">
        <title>Genome Sequence of Sulfitobacter pseudonitzschiae Strain SMR1 Isolated from a culture of the Diatom Skeletonema marinoi.</title>
        <authorList>
            <person name="Topel M."/>
            <person name="Pinder M.I.M."/>
            <person name="Johansson O.N."/>
            <person name="Kourtchenko O."/>
            <person name="Godhe A."/>
            <person name="Clarke A.K."/>
        </authorList>
    </citation>
    <scope>NUCLEOTIDE SEQUENCE [LARGE SCALE GENOMIC DNA]</scope>
    <source>
        <strain evidence="8 9">SMR1</strain>
    </source>
</reference>
<feature type="region of interest" description="Disordered" evidence="6">
    <location>
        <begin position="1"/>
        <end position="20"/>
    </location>
</feature>
<evidence type="ECO:0000256" key="1">
    <source>
        <dbReference type="ARBA" id="ARBA00003236"/>
    </source>
</evidence>
<dbReference type="CDD" id="cd10977">
    <property type="entry name" value="CE4_PuuE_SpCDA1"/>
    <property type="match status" value="1"/>
</dbReference>
<dbReference type="Proteomes" id="UP000199754">
    <property type="component" value="Chromosome"/>
</dbReference>
<accession>A0A221K3V3</accession>
<dbReference type="GO" id="GO:0000255">
    <property type="term" value="P:allantoin metabolic process"/>
    <property type="evidence" value="ECO:0007669"/>
    <property type="project" value="InterPro"/>
</dbReference>
<dbReference type="KEGG" id="spse:SULPSESMR1_02900"/>
<proteinExistence type="inferred from homology"/>
<evidence type="ECO:0000256" key="3">
    <source>
        <dbReference type="ARBA" id="ARBA00020071"/>
    </source>
</evidence>
<evidence type="ECO:0000259" key="7">
    <source>
        <dbReference type="PROSITE" id="PS51677"/>
    </source>
</evidence>
<evidence type="ECO:0000256" key="6">
    <source>
        <dbReference type="SAM" id="MobiDB-lite"/>
    </source>
</evidence>
<dbReference type="NCBIfam" id="TIGR03164">
    <property type="entry name" value="UHCUDC"/>
    <property type="match status" value="1"/>
</dbReference>
<dbReference type="InterPro" id="IPR011330">
    <property type="entry name" value="Glyco_hydro/deAcase_b/a-brl"/>
</dbReference>
<dbReference type="Pfam" id="PF09349">
    <property type="entry name" value="OHCU_decarbox"/>
    <property type="match status" value="1"/>
</dbReference>
<sequence>MSNTPPRYPRNMIGHGGNPPDAKWPGGARIAVQFVINYEEGGENCVLHGDAASEEFLSEIVGAAPWVGQRHWNMESIYEYGARAGFWRLHRLFTGAGIPVTVYGVAQALARSPEQVEAMQDAGWEIASHGLKWIDYKDHTPQDEAADIAEAVRLHTEVTGTRPQGWYTGRCSVNTIPLAAEHDLAYISDTYDDDLPYWLELGARAQLIIPYTLDCNDMRFATPQGFNSGDQFFAYLRDTFDALYAEGVEGRARMMSVGLHCRLVGRPGRVQALKRFLEYIQSFEGVWCPRRIDIADHWRAVHPHRRRLKPSTLDQADFVTRFGGIFEHSPWIAEGAFALELGHAHDTAAGLHNALCRVFRSASDKDRMGVLRAHPDLAGKLAEAKRLTEDSTSEQASAGLDALTDAERAAFQAQNAAYVDKHGFPFIIAVRDHDKAGIMRAFDRRIGNDTDAEFQEACKQVERIARLRLEAIL</sequence>
<dbReference type="SUPFAM" id="SSF88713">
    <property type="entry name" value="Glycoside hydrolase/deacetylase"/>
    <property type="match status" value="1"/>
</dbReference>
<dbReference type="Pfam" id="PF01522">
    <property type="entry name" value="Polysacc_deac_1"/>
    <property type="match status" value="1"/>
</dbReference>
<dbReference type="InterPro" id="IPR018020">
    <property type="entry name" value="OHCU_decarboxylase"/>
</dbReference>
<dbReference type="NCBIfam" id="TIGR03212">
    <property type="entry name" value="uraD_N-term-dom"/>
    <property type="match status" value="1"/>
</dbReference>
<evidence type="ECO:0000256" key="2">
    <source>
        <dbReference type="ARBA" id="ARBA00010973"/>
    </source>
</evidence>
<dbReference type="UniPathway" id="UPA00394">
    <property type="reaction ID" value="UER00652"/>
</dbReference>